<dbReference type="EMBL" id="CM000780">
    <property type="protein sequence ID" value="AQK60001.1"/>
    <property type="molecule type" value="Genomic_DNA"/>
</dbReference>
<dbReference type="AlphaFoldDB" id="A0A1D6QR72"/>
<dbReference type="EMBL" id="CM000780">
    <property type="protein sequence ID" value="AQK60006.1"/>
    <property type="molecule type" value="Genomic_DNA"/>
</dbReference>
<reference evidence="1" key="1">
    <citation type="submission" date="2015-12" db="EMBL/GenBank/DDBJ databases">
        <title>Update maize B73 reference genome by single molecule sequencing technologies.</title>
        <authorList>
            <consortium name="Maize Genome Sequencing Project"/>
            <person name="Ware D."/>
        </authorList>
    </citation>
    <scope>NUCLEOTIDE SEQUENCE</scope>
    <source>
        <tissue evidence="1">Seedling</tissue>
    </source>
</reference>
<sequence length="117" mass="13794">MFLICVSFTIAIAGTTKLPTETTLVHSILVALLHSLYYPPVHVYRVIKFLKMFDCYLHFSVVRCKYVIHDYLFINLNYNLLRDSGKQCEHIFVYFRICTRAILKKHWCVSLRLESGM</sequence>
<gene>
    <name evidence="1" type="ORF">ZEAMMB73_Zm00001d053648</name>
</gene>
<protein>
    <submittedName>
        <fullName evidence="1">Sec14p-like phosphatidylinositol transfer family protein</fullName>
    </submittedName>
</protein>
<proteinExistence type="predicted"/>
<organism evidence="1">
    <name type="scientific">Zea mays</name>
    <name type="common">Maize</name>
    <dbReference type="NCBI Taxonomy" id="4577"/>
    <lineage>
        <taxon>Eukaryota</taxon>
        <taxon>Viridiplantae</taxon>
        <taxon>Streptophyta</taxon>
        <taxon>Embryophyta</taxon>
        <taxon>Tracheophyta</taxon>
        <taxon>Spermatophyta</taxon>
        <taxon>Magnoliopsida</taxon>
        <taxon>Liliopsida</taxon>
        <taxon>Poales</taxon>
        <taxon>Poaceae</taxon>
        <taxon>PACMAD clade</taxon>
        <taxon>Panicoideae</taxon>
        <taxon>Andropogonodae</taxon>
        <taxon>Andropogoneae</taxon>
        <taxon>Tripsacinae</taxon>
        <taxon>Zea</taxon>
    </lineage>
</organism>
<accession>A0A1D6QR72</accession>
<evidence type="ECO:0000313" key="1">
    <source>
        <dbReference type="EMBL" id="AQK60006.1"/>
    </source>
</evidence>
<name>A0A1D6QR72_MAIZE</name>